<proteinExistence type="predicted"/>
<dbReference type="EMBL" id="FOMG01000023">
    <property type="protein sequence ID" value="SFD17163.1"/>
    <property type="molecule type" value="Genomic_DNA"/>
</dbReference>
<name>A0A1I1QD68_9CLOT</name>
<evidence type="ECO:0008006" key="4">
    <source>
        <dbReference type="Google" id="ProtNLM"/>
    </source>
</evidence>
<protein>
    <recommendedName>
        <fullName evidence="4">Zn-finger containing protein</fullName>
    </recommendedName>
</protein>
<feature type="transmembrane region" description="Helical" evidence="1">
    <location>
        <begin position="7"/>
        <end position="26"/>
    </location>
</feature>
<feature type="transmembrane region" description="Helical" evidence="1">
    <location>
        <begin position="32"/>
        <end position="51"/>
    </location>
</feature>
<dbReference type="AlphaFoldDB" id="A0A1I1QD68"/>
<evidence type="ECO:0000313" key="2">
    <source>
        <dbReference type="EMBL" id="SFD17163.1"/>
    </source>
</evidence>
<reference evidence="2 3" key="1">
    <citation type="submission" date="2016-10" db="EMBL/GenBank/DDBJ databases">
        <authorList>
            <person name="de Groot N.N."/>
        </authorList>
    </citation>
    <scope>NUCLEOTIDE SEQUENCE [LARGE SCALE GENOMIC DNA]</scope>
    <source>
        <strain evidence="2 3">DSM 12992</strain>
    </source>
</reference>
<keyword evidence="1" id="KW-0472">Membrane</keyword>
<evidence type="ECO:0000313" key="3">
    <source>
        <dbReference type="Proteomes" id="UP000199263"/>
    </source>
</evidence>
<dbReference type="OrthoDB" id="3174166at2"/>
<gene>
    <name evidence="2" type="ORF">SAMN05421842_12333</name>
</gene>
<sequence length="147" mass="17544">MKFLYGTYGFDLLSIFLIFISMFLNIGRYTRILGAFLIIIVIYRAFSKNVYKRTKESKKFTSIANKMLGRFGKKLPDYHRTSLESYAKAFRNLMNTFKNYRKSKNQYKNQYKIVKCPKCRQKLRLPRGKGYIIATCKKCNYEFKLKT</sequence>
<keyword evidence="3" id="KW-1185">Reference proteome</keyword>
<evidence type="ECO:0000256" key="1">
    <source>
        <dbReference type="SAM" id="Phobius"/>
    </source>
</evidence>
<organism evidence="2 3">
    <name type="scientific">Clostridium uliginosum</name>
    <dbReference type="NCBI Taxonomy" id="119641"/>
    <lineage>
        <taxon>Bacteria</taxon>
        <taxon>Bacillati</taxon>
        <taxon>Bacillota</taxon>
        <taxon>Clostridia</taxon>
        <taxon>Eubacteriales</taxon>
        <taxon>Clostridiaceae</taxon>
        <taxon>Clostridium</taxon>
    </lineage>
</organism>
<keyword evidence="1" id="KW-1133">Transmembrane helix</keyword>
<dbReference type="RefSeq" id="WP_090092881.1">
    <property type="nucleotide sequence ID" value="NZ_FOMG01000023.1"/>
</dbReference>
<dbReference type="STRING" id="119641.SAMN05421842_12333"/>
<dbReference type="Proteomes" id="UP000199263">
    <property type="component" value="Unassembled WGS sequence"/>
</dbReference>
<keyword evidence="1" id="KW-0812">Transmembrane</keyword>
<accession>A0A1I1QD68</accession>